<sequence>MSPESKKRTSSQAGLFNEDCNETDFSIHNDSDDQASTDHDSGDEDPTNAGVESRQAESLREISGNGQKVLDLPPPAVDDAGIADGRPGAENDRESAVDADDEREASPVRVVDENQDHMPPVEADEHHEIGEAKDLNQEYPGAVEGDAEPHPERRKIKRRKKYEAEADHSEAIRNKYREMRKTRTPIACDRCKNLRKECTSHEDGCSQCKAANQACMHTDPITLKSEKRGASAEKDRLIEFLKEENRRLRHRLKQLGHVVPRNPFGLAYYPGSNPSVHSRSPPLQPRISNRNTSSSSSLESDLKYTSRTGYPELHSHNGTGSSRRAVRPNAEHTAKDGGGHAVSPSLKGRQRSDDSIRSPGSLNRYGQNVADLEKRLGPSQRAKIESAFEKYVQNDPDIQRKHQSYPSPPVRGHRTPPVAPFSPNYANAYGGNGPYFPPLPAGQQFAAAPGYMMPPPMGFVNPTQYIMQQPPLAPGQPAYGFGYNGRSEPGDFLIDSQLGHPTQSPDNSLFWDLPDNGESGFDAEDLEFNYKSHFPTEESTSASAPEQARPGTYRLKHMPPQEPSRENPPQRPRKR</sequence>
<feature type="compositionally biased region" description="Basic and acidic residues" evidence="6">
    <location>
        <begin position="123"/>
        <end position="136"/>
    </location>
</feature>
<dbReference type="GO" id="GO:0003677">
    <property type="term" value="F:DNA binding"/>
    <property type="evidence" value="ECO:0007669"/>
    <property type="project" value="UniProtKB-KW"/>
</dbReference>
<evidence type="ECO:0000256" key="2">
    <source>
        <dbReference type="ARBA" id="ARBA00023125"/>
    </source>
</evidence>
<feature type="region of interest" description="Disordered" evidence="6">
    <location>
        <begin position="270"/>
        <end position="377"/>
    </location>
</feature>
<keyword evidence="2" id="KW-0238">DNA-binding</keyword>
<dbReference type="AlphaFoldDB" id="A0A318ZCL7"/>
<dbReference type="GO" id="GO:0009893">
    <property type="term" value="P:positive regulation of metabolic process"/>
    <property type="evidence" value="ECO:0007669"/>
    <property type="project" value="UniProtKB-ARBA"/>
</dbReference>
<feature type="region of interest" description="Disordered" evidence="6">
    <location>
        <begin position="1"/>
        <end position="168"/>
    </location>
</feature>
<feature type="domain" description="Zn(2)-C6 fungal-type" evidence="7">
    <location>
        <begin position="187"/>
        <end position="215"/>
    </location>
</feature>
<keyword evidence="1" id="KW-0805">Transcription regulation</keyword>
<dbReference type="PROSITE" id="PS00463">
    <property type="entry name" value="ZN2_CY6_FUNGAL_1"/>
    <property type="match status" value="1"/>
</dbReference>
<dbReference type="GO" id="GO:0000981">
    <property type="term" value="F:DNA-binding transcription factor activity, RNA polymerase II-specific"/>
    <property type="evidence" value="ECO:0007669"/>
    <property type="project" value="InterPro"/>
</dbReference>
<dbReference type="GeneID" id="37078828"/>
<gene>
    <name evidence="8" type="ORF">BP01DRAFT_385481</name>
</gene>
<feature type="coiled-coil region" evidence="5">
    <location>
        <begin position="231"/>
        <end position="258"/>
    </location>
</feature>
<organism evidence="8 9">
    <name type="scientific">Aspergillus saccharolyticus JOP 1030-1</name>
    <dbReference type="NCBI Taxonomy" id="1450539"/>
    <lineage>
        <taxon>Eukaryota</taxon>
        <taxon>Fungi</taxon>
        <taxon>Dikarya</taxon>
        <taxon>Ascomycota</taxon>
        <taxon>Pezizomycotina</taxon>
        <taxon>Eurotiomycetes</taxon>
        <taxon>Eurotiomycetidae</taxon>
        <taxon>Eurotiales</taxon>
        <taxon>Aspergillaceae</taxon>
        <taxon>Aspergillus</taxon>
        <taxon>Aspergillus subgen. Circumdati</taxon>
    </lineage>
</organism>
<feature type="compositionally biased region" description="Basic and acidic residues" evidence="6">
    <location>
        <begin position="25"/>
        <end position="40"/>
    </location>
</feature>
<feature type="compositionally biased region" description="Basic and acidic residues" evidence="6">
    <location>
        <begin position="329"/>
        <end position="338"/>
    </location>
</feature>
<protein>
    <recommendedName>
        <fullName evidence="7">Zn(2)-C6 fungal-type domain-containing protein</fullName>
    </recommendedName>
</protein>
<feature type="compositionally biased region" description="Basic and acidic residues" evidence="6">
    <location>
        <begin position="87"/>
        <end position="96"/>
    </location>
</feature>
<evidence type="ECO:0000256" key="5">
    <source>
        <dbReference type="SAM" id="Coils"/>
    </source>
</evidence>
<reference evidence="8 9" key="1">
    <citation type="submission" date="2016-12" db="EMBL/GenBank/DDBJ databases">
        <title>The genomes of Aspergillus section Nigri reveals drivers in fungal speciation.</title>
        <authorList>
            <consortium name="DOE Joint Genome Institute"/>
            <person name="Vesth T.C."/>
            <person name="Nybo J."/>
            <person name="Theobald S."/>
            <person name="Brandl J."/>
            <person name="Frisvad J.C."/>
            <person name="Nielsen K.F."/>
            <person name="Lyhne E.K."/>
            <person name="Kogle M.E."/>
            <person name="Kuo A."/>
            <person name="Riley R."/>
            <person name="Clum A."/>
            <person name="Nolan M."/>
            <person name="Lipzen A."/>
            <person name="Salamov A."/>
            <person name="Henrissat B."/>
            <person name="Wiebenga A."/>
            <person name="De Vries R.P."/>
            <person name="Grigoriev I.V."/>
            <person name="Mortensen U.H."/>
            <person name="Andersen M.R."/>
            <person name="Baker S.E."/>
        </authorList>
    </citation>
    <scope>NUCLEOTIDE SEQUENCE [LARGE SCALE GENOMIC DNA]</scope>
    <source>
        <strain evidence="8 9">JOP 1030-1</strain>
    </source>
</reference>
<keyword evidence="4" id="KW-0539">Nucleus</keyword>
<dbReference type="CDD" id="cd00067">
    <property type="entry name" value="GAL4"/>
    <property type="match status" value="1"/>
</dbReference>
<evidence type="ECO:0000313" key="8">
    <source>
        <dbReference type="EMBL" id="PYH42373.1"/>
    </source>
</evidence>
<evidence type="ECO:0000256" key="4">
    <source>
        <dbReference type="ARBA" id="ARBA00023242"/>
    </source>
</evidence>
<dbReference type="STRING" id="1450539.A0A318ZCL7"/>
<dbReference type="OrthoDB" id="4492293at2759"/>
<evidence type="ECO:0000256" key="1">
    <source>
        <dbReference type="ARBA" id="ARBA00023015"/>
    </source>
</evidence>
<keyword evidence="9" id="KW-1185">Reference proteome</keyword>
<dbReference type="InterPro" id="IPR001138">
    <property type="entry name" value="Zn2Cys6_DnaBD"/>
</dbReference>
<dbReference type="SUPFAM" id="SSF57701">
    <property type="entry name" value="Zn2/Cys6 DNA-binding domain"/>
    <property type="match status" value="1"/>
</dbReference>
<evidence type="ECO:0000259" key="7">
    <source>
        <dbReference type="PROSITE" id="PS00463"/>
    </source>
</evidence>
<keyword evidence="5" id="KW-0175">Coiled coil</keyword>
<evidence type="ECO:0000256" key="6">
    <source>
        <dbReference type="SAM" id="MobiDB-lite"/>
    </source>
</evidence>
<keyword evidence="3" id="KW-0804">Transcription</keyword>
<proteinExistence type="predicted"/>
<evidence type="ECO:0000256" key="3">
    <source>
        <dbReference type="ARBA" id="ARBA00023163"/>
    </source>
</evidence>
<name>A0A318ZCL7_9EURO</name>
<feature type="compositionally biased region" description="Basic residues" evidence="6">
    <location>
        <begin position="152"/>
        <end position="161"/>
    </location>
</feature>
<dbReference type="GO" id="GO:0008270">
    <property type="term" value="F:zinc ion binding"/>
    <property type="evidence" value="ECO:0007669"/>
    <property type="project" value="InterPro"/>
</dbReference>
<evidence type="ECO:0000313" key="9">
    <source>
        <dbReference type="Proteomes" id="UP000248349"/>
    </source>
</evidence>
<feature type="compositionally biased region" description="Basic and acidic residues" evidence="6">
    <location>
        <begin position="104"/>
        <end position="116"/>
    </location>
</feature>
<feature type="region of interest" description="Disordered" evidence="6">
    <location>
        <begin position="488"/>
        <end position="575"/>
    </location>
</feature>
<dbReference type="Proteomes" id="UP000248349">
    <property type="component" value="Unassembled WGS sequence"/>
</dbReference>
<dbReference type="EMBL" id="KZ821252">
    <property type="protein sequence ID" value="PYH42373.1"/>
    <property type="molecule type" value="Genomic_DNA"/>
</dbReference>
<dbReference type="InterPro" id="IPR036864">
    <property type="entry name" value="Zn2-C6_fun-type_DNA-bd_sf"/>
</dbReference>
<feature type="compositionally biased region" description="Low complexity" evidence="6">
    <location>
        <begin position="288"/>
        <end position="306"/>
    </location>
</feature>
<accession>A0A318ZCL7</accession>
<dbReference type="RefSeq" id="XP_025428355.1">
    <property type="nucleotide sequence ID" value="XM_025577599.1"/>
</dbReference>